<protein>
    <submittedName>
        <fullName evidence="1">Uncharacterized protein</fullName>
    </submittedName>
</protein>
<organism evidence="1 2">
    <name type="scientific">Streptomyces scopuliridis</name>
    <dbReference type="NCBI Taxonomy" id="452529"/>
    <lineage>
        <taxon>Bacteria</taxon>
        <taxon>Bacillati</taxon>
        <taxon>Actinomycetota</taxon>
        <taxon>Actinomycetes</taxon>
        <taxon>Kitasatosporales</taxon>
        <taxon>Streptomycetaceae</taxon>
        <taxon>Streptomyces</taxon>
    </lineage>
</organism>
<gene>
    <name evidence="1" type="ORF">OG835_38995</name>
</gene>
<accession>A0ACD4ZVS5</accession>
<evidence type="ECO:0000313" key="2">
    <source>
        <dbReference type="Proteomes" id="UP001348369"/>
    </source>
</evidence>
<dbReference type="Proteomes" id="UP001348369">
    <property type="component" value="Chromosome"/>
</dbReference>
<dbReference type="EMBL" id="CP109109">
    <property type="protein sequence ID" value="WSC02403.1"/>
    <property type="molecule type" value="Genomic_DNA"/>
</dbReference>
<proteinExistence type="predicted"/>
<evidence type="ECO:0000313" key="1">
    <source>
        <dbReference type="EMBL" id="WSC02403.1"/>
    </source>
</evidence>
<name>A0ACD4ZVS5_9ACTN</name>
<reference evidence="1" key="1">
    <citation type="submission" date="2022-10" db="EMBL/GenBank/DDBJ databases">
        <title>The complete genomes of actinobacterial strains from the NBC collection.</title>
        <authorList>
            <person name="Joergensen T.S."/>
            <person name="Alvarez Arevalo M."/>
            <person name="Sterndorff E.B."/>
            <person name="Faurdal D."/>
            <person name="Vuksanovic O."/>
            <person name="Mourched A.-S."/>
            <person name="Charusanti P."/>
            <person name="Shaw S."/>
            <person name="Blin K."/>
            <person name="Weber T."/>
        </authorList>
    </citation>
    <scope>NUCLEOTIDE SEQUENCE</scope>
    <source>
        <strain evidence="1">NBC 01771</strain>
    </source>
</reference>
<sequence length="85" mass="9092">MSVPDPVASPAAVVRASDVVMVAVVDADRARTAIDGEGGPLSDGVPQRPAGMRTEIREVEFLRREEMGCALYAQGVRRALEVRLT</sequence>
<keyword evidence="2" id="KW-1185">Reference proteome</keyword>